<dbReference type="Proteomes" id="UP001595748">
    <property type="component" value="Unassembled WGS sequence"/>
</dbReference>
<dbReference type="EMBL" id="JBHRZF010000077">
    <property type="protein sequence ID" value="MFC3860500.1"/>
    <property type="molecule type" value="Genomic_DNA"/>
</dbReference>
<dbReference type="RefSeq" id="WP_380076646.1">
    <property type="nucleotide sequence ID" value="NZ_JBHRZF010000077.1"/>
</dbReference>
<sequence length="216" mass="24259">MAKLALPHVPKKRLSAQFLKEAEEQVGLYSRGYFDTAELARTCTVLAKFDFVYRAGWADPQWLVPDESMVEELLELLEAVPFEALRPSRQLILNPTFGEASSWVGGADSDIMVDGLLIDLKTVTKAELSLDELRQLVGYGVLAQLSGIHVTDAPYHQRRVMVELERLGLYYARHGRLVTFDLDDLVVDGGWELLADYVLTRFAPPGKSTSDFNVER</sequence>
<name>A0ABV8A8G1_9DEIO</name>
<accession>A0ABV8A8G1</accession>
<proteinExistence type="predicted"/>
<evidence type="ECO:0000313" key="1">
    <source>
        <dbReference type="EMBL" id="MFC3860500.1"/>
    </source>
</evidence>
<comment type="caution">
    <text evidence="1">The sequence shown here is derived from an EMBL/GenBank/DDBJ whole genome shotgun (WGS) entry which is preliminary data.</text>
</comment>
<keyword evidence="2" id="KW-1185">Reference proteome</keyword>
<protein>
    <recommendedName>
        <fullName evidence="3">PD-(D/E)XK nuclease superfamily protein</fullName>
    </recommendedName>
</protein>
<evidence type="ECO:0008006" key="3">
    <source>
        <dbReference type="Google" id="ProtNLM"/>
    </source>
</evidence>
<gene>
    <name evidence="1" type="ORF">ACFOPQ_06945</name>
</gene>
<organism evidence="1 2">
    <name type="scientific">Deinococcus antarcticus</name>
    <dbReference type="NCBI Taxonomy" id="1298767"/>
    <lineage>
        <taxon>Bacteria</taxon>
        <taxon>Thermotogati</taxon>
        <taxon>Deinococcota</taxon>
        <taxon>Deinococci</taxon>
        <taxon>Deinococcales</taxon>
        <taxon>Deinococcaceae</taxon>
        <taxon>Deinococcus</taxon>
    </lineage>
</organism>
<evidence type="ECO:0000313" key="2">
    <source>
        <dbReference type="Proteomes" id="UP001595748"/>
    </source>
</evidence>
<reference evidence="2" key="1">
    <citation type="journal article" date="2019" name="Int. J. Syst. Evol. Microbiol.">
        <title>The Global Catalogue of Microorganisms (GCM) 10K type strain sequencing project: providing services to taxonomists for standard genome sequencing and annotation.</title>
        <authorList>
            <consortium name="The Broad Institute Genomics Platform"/>
            <consortium name="The Broad Institute Genome Sequencing Center for Infectious Disease"/>
            <person name="Wu L."/>
            <person name="Ma J."/>
        </authorList>
    </citation>
    <scope>NUCLEOTIDE SEQUENCE [LARGE SCALE GENOMIC DNA]</scope>
    <source>
        <strain evidence="2">CCTCC AB 2013263</strain>
    </source>
</reference>